<keyword evidence="3" id="KW-1185">Reference proteome</keyword>
<comment type="caution">
    <text evidence="2">The sequence shown here is derived from an EMBL/GenBank/DDBJ whole genome shotgun (WGS) entry which is preliminary data.</text>
</comment>
<gene>
    <name evidence="2" type="ORF">CEXT_85491</name>
</gene>
<feature type="compositionally biased region" description="Basic and acidic residues" evidence="1">
    <location>
        <begin position="10"/>
        <end position="21"/>
    </location>
</feature>
<reference evidence="2 3" key="1">
    <citation type="submission" date="2021-06" db="EMBL/GenBank/DDBJ databases">
        <title>Caerostris extrusa draft genome.</title>
        <authorList>
            <person name="Kono N."/>
            <person name="Arakawa K."/>
        </authorList>
    </citation>
    <scope>NUCLEOTIDE SEQUENCE [LARGE SCALE GENOMIC DNA]</scope>
</reference>
<organism evidence="2 3">
    <name type="scientific">Caerostris extrusa</name>
    <name type="common">Bark spider</name>
    <name type="synonym">Caerostris bankana</name>
    <dbReference type="NCBI Taxonomy" id="172846"/>
    <lineage>
        <taxon>Eukaryota</taxon>
        <taxon>Metazoa</taxon>
        <taxon>Ecdysozoa</taxon>
        <taxon>Arthropoda</taxon>
        <taxon>Chelicerata</taxon>
        <taxon>Arachnida</taxon>
        <taxon>Araneae</taxon>
        <taxon>Araneomorphae</taxon>
        <taxon>Entelegynae</taxon>
        <taxon>Araneoidea</taxon>
        <taxon>Araneidae</taxon>
        <taxon>Caerostris</taxon>
    </lineage>
</organism>
<sequence>MRQTISVSFHPRDRRDGHMIDQPEQVPPPSFHQPRCVQLCHTTQWPFAVYDVKKQQINRILQIIYRCSTHSLMSTKYPPNVQQNIHQMPNKIPTNVQQNIHQMSNKIPTKCPTKYLPNDVQ</sequence>
<evidence type="ECO:0000313" key="3">
    <source>
        <dbReference type="Proteomes" id="UP001054945"/>
    </source>
</evidence>
<name>A0AAV4RIC2_CAEEX</name>
<evidence type="ECO:0000313" key="2">
    <source>
        <dbReference type="EMBL" id="GIY20222.1"/>
    </source>
</evidence>
<protein>
    <submittedName>
        <fullName evidence="2">Uncharacterized protein</fullName>
    </submittedName>
</protein>
<dbReference type="EMBL" id="BPLR01007854">
    <property type="protein sequence ID" value="GIY20222.1"/>
    <property type="molecule type" value="Genomic_DNA"/>
</dbReference>
<proteinExistence type="predicted"/>
<feature type="region of interest" description="Disordered" evidence="1">
    <location>
        <begin position="1"/>
        <end position="30"/>
    </location>
</feature>
<dbReference type="AlphaFoldDB" id="A0AAV4RIC2"/>
<accession>A0AAV4RIC2</accession>
<evidence type="ECO:0000256" key="1">
    <source>
        <dbReference type="SAM" id="MobiDB-lite"/>
    </source>
</evidence>
<dbReference type="Proteomes" id="UP001054945">
    <property type="component" value="Unassembled WGS sequence"/>
</dbReference>